<gene>
    <name evidence="2" type="ORF">SKAU_G00429170</name>
</gene>
<organism evidence="2 3">
    <name type="scientific">Synaphobranchus kaupii</name>
    <name type="common">Kaup's arrowtooth eel</name>
    <dbReference type="NCBI Taxonomy" id="118154"/>
    <lineage>
        <taxon>Eukaryota</taxon>
        <taxon>Metazoa</taxon>
        <taxon>Chordata</taxon>
        <taxon>Craniata</taxon>
        <taxon>Vertebrata</taxon>
        <taxon>Euteleostomi</taxon>
        <taxon>Actinopterygii</taxon>
        <taxon>Neopterygii</taxon>
        <taxon>Teleostei</taxon>
        <taxon>Anguilliformes</taxon>
        <taxon>Synaphobranchidae</taxon>
        <taxon>Synaphobranchus</taxon>
    </lineage>
</organism>
<evidence type="ECO:0000313" key="3">
    <source>
        <dbReference type="Proteomes" id="UP001152622"/>
    </source>
</evidence>
<protein>
    <submittedName>
        <fullName evidence="2">Uncharacterized protein</fullName>
    </submittedName>
</protein>
<reference evidence="2" key="1">
    <citation type="journal article" date="2023" name="Science">
        <title>Genome structures resolve the early diversification of teleost fishes.</title>
        <authorList>
            <person name="Parey E."/>
            <person name="Louis A."/>
            <person name="Montfort J."/>
            <person name="Bouchez O."/>
            <person name="Roques C."/>
            <person name="Iampietro C."/>
            <person name="Lluch J."/>
            <person name="Castinel A."/>
            <person name="Donnadieu C."/>
            <person name="Desvignes T."/>
            <person name="Floi Bucao C."/>
            <person name="Jouanno E."/>
            <person name="Wen M."/>
            <person name="Mejri S."/>
            <person name="Dirks R."/>
            <person name="Jansen H."/>
            <person name="Henkel C."/>
            <person name="Chen W.J."/>
            <person name="Zahm M."/>
            <person name="Cabau C."/>
            <person name="Klopp C."/>
            <person name="Thompson A.W."/>
            <person name="Robinson-Rechavi M."/>
            <person name="Braasch I."/>
            <person name="Lecointre G."/>
            <person name="Bobe J."/>
            <person name="Postlethwait J.H."/>
            <person name="Berthelot C."/>
            <person name="Roest Crollius H."/>
            <person name="Guiguen Y."/>
        </authorList>
    </citation>
    <scope>NUCLEOTIDE SEQUENCE</scope>
    <source>
        <strain evidence="2">WJC10195</strain>
    </source>
</reference>
<sequence length="98" mass="11387">MSCDSNWVSNLQPSDWQYQLFSGFPDLARCQSGRDYTVGTELRQSKVQTDINNQPPYKNRTRSSTRSLHRRQGGKLRTLPVWWHWASGRTAREGNTKT</sequence>
<evidence type="ECO:0000256" key="1">
    <source>
        <dbReference type="SAM" id="MobiDB-lite"/>
    </source>
</evidence>
<proteinExistence type="predicted"/>
<evidence type="ECO:0000313" key="2">
    <source>
        <dbReference type="EMBL" id="KAJ8332107.1"/>
    </source>
</evidence>
<dbReference type="AlphaFoldDB" id="A0A9Q1E4I2"/>
<keyword evidence="3" id="KW-1185">Reference proteome</keyword>
<feature type="region of interest" description="Disordered" evidence="1">
    <location>
        <begin position="45"/>
        <end position="73"/>
    </location>
</feature>
<dbReference type="EMBL" id="JAINUF010000044">
    <property type="protein sequence ID" value="KAJ8332107.1"/>
    <property type="molecule type" value="Genomic_DNA"/>
</dbReference>
<feature type="compositionally biased region" description="Basic residues" evidence="1">
    <location>
        <begin position="59"/>
        <end position="73"/>
    </location>
</feature>
<dbReference type="Proteomes" id="UP001152622">
    <property type="component" value="Unassembled WGS sequence"/>
</dbReference>
<feature type="compositionally biased region" description="Polar residues" evidence="1">
    <location>
        <begin position="45"/>
        <end position="56"/>
    </location>
</feature>
<name>A0A9Q1E4I2_SYNKA</name>
<comment type="caution">
    <text evidence="2">The sequence shown here is derived from an EMBL/GenBank/DDBJ whole genome shotgun (WGS) entry which is preliminary data.</text>
</comment>
<accession>A0A9Q1E4I2</accession>